<evidence type="ECO:0000256" key="2">
    <source>
        <dbReference type="SAM" id="Phobius"/>
    </source>
</evidence>
<sequence length="222" mass="23159">MNGGTDEGGAGGQEDEIDERHPTESILHRAVEKAREDGDLSVDELLGMFGSRSLGPLLILFGLIAAVPPIGGIPLVPTTMGVLTLLTASQLALGRRSVWVPGFIGRRAIGLGKLEKAEAKARKVTTRIDALVRRRLHLLTSGVMERVVPLFACVLALTMPPLEFVPFGVAVPGLALVGLGLGLVSKDGAFTLVGLIIGSATAALLIFIVPWEKVGELFGGGA</sequence>
<keyword evidence="2" id="KW-0812">Transmembrane</keyword>
<dbReference type="Pfam" id="PF06055">
    <property type="entry name" value="ExoD"/>
    <property type="match status" value="1"/>
</dbReference>
<keyword evidence="2" id="KW-0472">Membrane</keyword>
<feature type="compositionally biased region" description="Gly residues" evidence="1">
    <location>
        <begin position="1"/>
        <end position="12"/>
    </location>
</feature>
<evidence type="ECO:0000256" key="1">
    <source>
        <dbReference type="SAM" id="MobiDB-lite"/>
    </source>
</evidence>
<dbReference type="PANTHER" id="PTHR41795">
    <property type="entry name" value="EXOPOLYSACCHARIDE SYNTHESIS PROTEIN"/>
    <property type="match status" value="1"/>
</dbReference>
<dbReference type="Proteomes" id="UP000563524">
    <property type="component" value="Unassembled WGS sequence"/>
</dbReference>
<dbReference type="EMBL" id="JACHOB010000001">
    <property type="protein sequence ID" value="MBB4657691.1"/>
    <property type="molecule type" value="Genomic_DNA"/>
</dbReference>
<feature type="transmembrane region" description="Helical" evidence="2">
    <location>
        <begin position="57"/>
        <end position="86"/>
    </location>
</feature>
<keyword evidence="2" id="KW-1133">Transmembrane helix</keyword>
<keyword evidence="4" id="KW-1185">Reference proteome</keyword>
<reference evidence="3 4" key="1">
    <citation type="submission" date="2020-08" db="EMBL/GenBank/DDBJ databases">
        <title>Genomic Encyclopedia of Type Strains, Phase IV (KMG-IV): sequencing the most valuable type-strain genomes for metagenomic binning, comparative biology and taxonomic classification.</title>
        <authorList>
            <person name="Goeker M."/>
        </authorList>
    </citation>
    <scope>NUCLEOTIDE SEQUENCE [LARGE SCALE GENOMIC DNA]</scope>
    <source>
        <strain evidence="3 4">DSM 102850</strain>
    </source>
</reference>
<gene>
    <name evidence="3" type="ORF">GGQ59_000191</name>
</gene>
<dbReference type="PIRSF" id="PIRSF033239">
    <property type="entry name" value="ExoD"/>
    <property type="match status" value="1"/>
</dbReference>
<feature type="transmembrane region" description="Helical" evidence="2">
    <location>
        <begin position="190"/>
        <end position="211"/>
    </location>
</feature>
<feature type="transmembrane region" description="Helical" evidence="2">
    <location>
        <begin position="164"/>
        <end position="183"/>
    </location>
</feature>
<comment type="caution">
    <text evidence="3">The sequence shown here is derived from an EMBL/GenBank/DDBJ whole genome shotgun (WGS) entry which is preliminary data.</text>
</comment>
<dbReference type="RefSeq" id="WP_183814996.1">
    <property type="nucleotide sequence ID" value="NZ_JACHOB010000001.1"/>
</dbReference>
<proteinExistence type="predicted"/>
<feature type="region of interest" description="Disordered" evidence="1">
    <location>
        <begin position="1"/>
        <end position="23"/>
    </location>
</feature>
<evidence type="ECO:0008006" key="5">
    <source>
        <dbReference type="Google" id="ProtNLM"/>
    </source>
</evidence>
<evidence type="ECO:0000313" key="3">
    <source>
        <dbReference type="EMBL" id="MBB4657691.1"/>
    </source>
</evidence>
<dbReference type="AlphaFoldDB" id="A0A840I079"/>
<accession>A0A840I079</accession>
<evidence type="ECO:0000313" key="4">
    <source>
        <dbReference type="Proteomes" id="UP000563524"/>
    </source>
</evidence>
<dbReference type="PANTHER" id="PTHR41795:SF1">
    <property type="entry name" value="EXOPOLYSACCHARIDE SYNTHESIS PROTEIN"/>
    <property type="match status" value="1"/>
</dbReference>
<organism evidence="3 4">
    <name type="scientific">Parvularcula dongshanensis</name>
    <dbReference type="NCBI Taxonomy" id="1173995"/>
    <lineage>
        <taxon>Bacteria</taxon>
        <taxon>Pseudomonadati</taxon>
        <taxon>Pseudomonadota</taxon>
        <taxon>Alphaproteobacteria</taxon>
        <taxon>Parvularculales</taxon>
        <taxon>Parvularculaceae</taxon>
        <taxon>Parvularcula</taxon>
    </lineage>
</organism>
<dbReference type="InterPro" id="IPR010331">
    <property type="entry name" value="ExoD"/>
</dbReference>
<name>A0A840I079_9PROT</name>
<feature type="transmembrane region" description="Helical" evidence="2">
    <location>
        <begin position="136"/>
        <end position="158"/>
    </location>
</feature>
<protein>
    <recommendedName>
        <fullName evidence="5">Exopolysaccharide biosynthesis protein</fullName>
    </recommendedName>
</protein>